<dbReference type="OrthoDB" id="5772916at2"/>
<evidence type="ECO:0000313" key="2">
    <source>
        <dbReference type="EMBL" id="BBF94095.1"/>
    </source>
</evidence>
<sequence length="220" mass="22572">MSDKTDDKTPQQPAWGGAPFGPYGAGPYGAGPYPGPYGAGPYGPAPFGPAAYGPYGPYVPPGGAPAPDGHAAPHDEAADHAHAAYWPGCPPGFGPGFGPGWHRAWGHPPGHGPWAGPWWPHGGPAPGWGPGWGAPPPRPAEKDEPSLFTSGLGVHNDALIKGVLIGAGLTFLFTNETVQKNLIGAAVKVWSTLQGGVEEMKERFRDAEAELAAGEDDPAN</sequence>
<name>A0A348G3G2_9HYPH</name>
<organism evidence="2 3">
    <name type="scientific">Blastochloris tepida</name>
    <dbReference type="NCBI Taxonomy" id="2233851"/>
    <lineage>
        <taxon>Bacteria</taxon>
        <taxon>Pseudomonadati</taxon>
        <taxon>Pseudomonadota</taxon>
        <taxon>Alphaproteobacteria</taxon>
        <taxon>Hyphomicrobiales</taxon>
        <taxon>Blastochloridaceae</taxon>
        <taxon>Blastochloris</taxon>
    </lineage>
</organism>
<dbReference type="RefSeq" id="WP_126401240.1">
    <property type="nucleotide sequence ID" value="NZ_AP018907.1"/>
</dbReference>
<keyword evidence="3" id="KW-1185">Reference proteome</keyword>
<reference evidence="2 3" key="1">
    <citation type="submission" date="2018-08" db="EMBL/GenBank/DDBJ databases">
        <title>Complete genome sequencing of Blastochloris tepida GI.</title>
        <authorList>
            <person name="Tsukatani Y."/>
            <person name="Mori H."/>
        </authorList>
    </citation>
    <scope>NUCLEOTIDE SEQUENCE [LARGE SCALE GENOMIC DNA]</scope>
    <source>
        <strain evidence="2 3">GI</strain>
    </source>
</reference>
<gene>
    <name evidence="2" type="ORF">BLTE_27800</name>
</gene>
<proteinExistence type="predicted"/>
<accession>A0A348G3G2</accession>
<evidence type="ECO:0008006" key="4">
    <source>
        <dbReference type="Google" id="ProtNLM"/>
    </source>
</evidence>
<dbReference type="EMBL" id="AP018907">
    <property type="protein sequence ID" value="BBF94095.1"/>
    <property type="molecule type" value="Genomic_DNA"/>
</dbReference>
<protein>
    <recommendedName>
        <fullName evidence="4">YtxH domain-containing protein</fullName>
    </recommendedName>
</protein>
<dbReference type="Proteomes" id="UP000266934">
    <property type="component" value="Chromosome"/>
</dbReference>
<feature type="region of interest" description="Disordered" evidence="1">
    <location>
        <begin position="1"/>
        <end position="21"/>
    </location>
</feature>
<evidence type="ECO:0000313" key="3">
    <source>
        <dbReference type="Proteomes" id="UP000266934"/>
    </source>
</evidence>
<evidence type="ECO:0000256" key="1">
    <source>
        <dbReference type="SAM" id="MobiDB-lite"/>
    </source>
</evidence>
<dbReference type="AlphaFoldDB" id="A0A348G3G2"/>
<dbReference type="KEGG" id="blag:BLTE_27800"/>